<feature type="compositionally biased region" description="Low complexity" evidence="1">
    <location>
        <begin position="284"/>
        <end position="301"/>
    </location>
</feature>
<sequence>MVPPLMPIGRRDIASTVETAKSSFSSWDKCMAKTYCKWPVIVVIVVASLIALSLLWCFFRCLCCGAQCCCGCFRCCNACCPSPRKGHRRVESPPPQAFPVNQPYQAHPPMYSGPGWGQSNVPQFATFDVSKDGKVNEDALPAMPSWDHAKETKVEVEETPSPEHPSDMELDRLDQNGRSPIGGSNPNSPMLGHQQGTPQMSPGAGAMYNNGHQDAGVFRDGQHDPYGGQNQSYYGQQQGGYGGAAPRSYGQEQQPYHYVDGYGQSYDSPQAAPYHNNDYGNRGYPAAPAPTYSAPSPSNYSENPYAPPARSSPVYAHQQPDPYQRAPSAPYQRQMNHSPVQRNQTTSPYQAFNPSPSSAPMPAPLRAGQQGGGLGGFREV</sequence>
<dbReference type="EMBL" id="JBBWRZ010000003">
    <property type="protein sequence ID" value="KAK8240437.1"/>
    <property type="molecule type" value="Genomic_DNA"/>
</dbReference>
<accession>A0ABR1YXF7</accession>
<evidence type="ECO:0008006" key="5">
    <source>
        <dbReference type="Google" id="ProtNLM"/>
    </source>
</evidence>
<evidence type="ECO:0000313" key="3">
    <source>
        <dbReference type="EMBL" id="KAK8240437.1"/>
    </source>
</evidence>
<keyword evidence="2" id="KW-0472">Membrane</keyword>
<feature type="compositionally biased region" description="Low complexity" evidence="1">
    <location>
        <begin position="226"/>
        <end position="236"/>
    </location>
</feature>
<dbReference type="Proteomes" id="UP001492380">
    <property type="component" value="Unassembled WGS sequence"/>
</dbReference>
<keyword evidence="2" id="KW-1133">Transmembrane helix</keyword>
<feature type="compositionally biased region" description="Polar residues" evidence="1">
    <location>
        <begin position="176"/>
        <end position="200"/>
    </location>
</feature>
<protein>
    <recommendedName>
        <fullName evidence="5">Fibroin-3 related protein</fullName>
    </recommendedName>
</protein>
<evidence type="ECO:0000256" key="1">
    <source>
        <dbReference type="SAM" id="MobiDB-lite"/>
    </source>
</evidence>
<evidence type="ECO:0000256" key="2">
    <source>
        <dbReference type="SAM" id="Phobius"/>
    </source>
</evidence>
<feature type="transmembrane region" description="Helical" evidence="2">
    <location>
        <begin position="38"/>
        <end position="59"/>
    </location>
</feature>
<feature type="compositionally biased region" description="Basic and acidic residues" evidence="1">
    <location>
        <begin position="147"/>
        <end position="156"/>
    </location>
</feature>
<proteinExistence type="predicted"/>
<name>A0ABR1YXF7_9PEZI</name>
<keyword evidence="2" id="KW-0812">Transmembrane</keyword>
<feature type="compositionally biased region" description="Gly residues" evidence="1">
    <location>
        <begin position="369"/>
        <end position="380"/>
    </location>
</feature>
<comment type="caution">
    <text evidence="3">The sequence shown here is derived from an EMBL/GenBank/DDBJ whole genome shotgun (WGS) entry which is preliminary data.</text>
</comment>
<feature type="region of interest" description="Disordered" evidence="1">
    <location>
        <begin position="136"/>
        <end position="380"/>
    </location>
</feature>
<organism evidence="3 4">
    <name type="scientific">Phyllosticta capitalensis</name>
    <dbReference type="NCBI Taxonomy" id="121624"/>
    <lineage>
        <taxon>Eukaryota</taxon>
        <taxon>Fungi</taxon>
        <taxon>Dikarya</taxon>
        <taxon>Ascomycota</taxon>
        <taxon>Pezizomycotina</taxon>
        <taxon>Dothideomycetes</taxon>
        <taxon>Dothideomycetes incertae sedis</taxon>
        <taxon>Botryosphaeriales</taxon>
        <taxon>Phyllostictaceae</taxon>
        <taxon>Phyllosticta</taxon>
    </lineage>
</organism>
<feature type="compositionally biased region" description="Basic and acidic residues" evidence="1">
    <location>
        <begin position="164"/>
        <end position="175"/>
    </location>
</feature>
<evidence type="ECO:0000313" key="4">
    <source>
        <dbReference type="Proteomes" id="UP001492380"/>
    </source>
</evidence>
<reference evidence="3 4" key="1">
    <citation type="submission" date="2024-04" db="EMBL/GenBank/DDBJ databases">
        <title>Phyllosticta paracitricarpa is synonymous to the EU quarantine fungus P. citricarpa based on phylogenomic analyses.</title>
        <authorList>
            <consortium name="Lawrence Berkeley National Laboratory"/>
            <person name="Van Ingen-Buijs V.A."/>
            <person name="Van Westerhoven A.C."/>
            <person name="Haridas S."/>
            <person name="Skiadas P."/>
            <person name="Martin F."/>
            <person name="Groenewald J.Z."/>
            <person name="Crous P.W."/>
            <person name="Seidl M.F."/>
        </authorList>
    </citation>
    <scope>NUCLEOTIDE SEQUENCE [LARGE SCALE GENOMIC DNA]</scope>
    <source>
        <strain evidence="3 4">CBS 123374</strain>
    </source>
</reference>
<dbReference type="PANTHER" id="PTHR40018:SF1">
    <property type="entry name" value="[PSI+] INDUCTION PROTEIN 2"/>
    <property type="match status" value="1"/>
</dbReference>
<keyword evidence="4" id="KW-1185">Reference proteome</keyword>
<dbReference type="PANTHER" id="PTHR40018">
    <property type="entry name" value="[PSI+] INDUCTION PROTEIN 2"/>
    <property type="match status" value="1"/>
</dbReference>
<feature type="compositionally biased region" description="Polar residues" evidence="1">
    <location>
        <begin position="331"/>
        <end position="353"/>
    </location>
</feature>
<gene>
    <name evidence="3" type="ORF">HDK90DRAFT_183966</name>
</gene>
<dbReference type="InterPro" id="IPR037504">
    <property type="entry name" value="PSI_induc_2"/>
</dbReference>